<dbReference type="InterPro" id="IPR036291">
    <property type="entry name" value="NAD(P)-bd_dom_sf"/>
</dbReference>
<dbReference type="Pfam" id="PF01370">
    <property type="entry name" value="Epimerase"/>
    <property type="match status" value="1"/>
</dbReference>
<dbReference type="PANTHER" id="PTHR48079">
    <property type="entry name" value="PROTEIN YEEZ"/>
    <property type="match status" value="1"/>
</dbReference>
<dbReference type="RefSeq" id="XP_033602134.1">
    <property type="nucleotide sequence ID" value="XM_033749010.1"/>
</dbReference>
<dbReference type="OrthoDB" id="10262413at2759"/>
<accession>A0A6A6WAI4</accession>
<reference evidence="2" key="1">
    <citation type="journal article" date="2020" name="Stud. Mycol.">
        <title>101 Dothideomycetes genomes: a test case for predicting lifestyles and emergence of pathogens.</title>
        <authorList>
            <person name="Haridas S."/>
            <person name="Albert R."/>
            <person name="Binder M."/>
            <person name="Bloem J."/>
            <person name="Labutti K."/>
            <person name="Salamov A."/>
            <person name="Andreopoulos B."/>
            <person name="Baker S."/>
            <person name="Barry K."/>
            <person name="Bills G."/>
            <person name="Bluhm B."/>
            <person name="Cannon C."/>
            <person name="Castanera R."/>
            <person name="Culley D."/>
            <person name="Daum C."/>
            <person name="Ezra D."/>
            <person name="Gonzalez J."/>
            <person name="Henrissat B."/>
            <person name="Kuo A."/>
            <person name="Liang C."/>
            <person name="Lipzen A."/>
            <person name="Lutzoni F."/>
            <person name="Magnuson J."/>
            <person name="Mondo S."/>
            <person name="Nolan M."/>
            <person name="Ohm R."/>
            <person name="Pangilinan J."/>
            <person name="Park H.-J."/>
            <person name="Ramirez L."/>
            <person name="Alfaro M."/>
            <person name="Sun H."/>
            <person name="Tritt A."/>
            <person name="Yoshinaga Y."/>
            <person name="Zwiers L.-H."/>
            <person name="Turgeon B."/>
            <person name="Goodwin S."/>
            <person name="Spatafora J."/>
            <person name="Crous P."/>
            <person name="Grigoriev I."/>
        </authorList>
    </citation>
    <scope>NUCLEOTIDE SEQUENCE</scope>
    <source>
        <strain evidence="2">CBS 121739</strain>
    </source>
</reference>
<dbReference type="Proteomes" id="UP000799437">
    <property type="component" value="Unassembled WGS sequence"/>
</dbReference>
<dbReference type="SUPFAM" id="SSF51735">
    <property type="entry name" value="NAD(P)-binding Rossmann-fold domains"/>
    <property type="match status" value="1"/>
</dbReference>
<dbReference type="InterPro" id="IPR001509">
    <property type="entry name" value="Epimerase_deHydtase"/>
</dbReference>
<evidence type="ECO:0000313" key="3">
    <source>
        <dbReference type="Proteomes" id="UP000799437"/>
    </source>
</evidence>
<dbReference type="AlphaFoldDB" id="A0A6A6WAI4"/>
<dbReference type="GO" id="GO:0004029">
    <property type="term" value="F:aldehyde dehydrogenase (NAD+) activity"/>
    <property type="evidence" value="ECO:0007669"/>
    <property type="project" value="TreeGrafter"/>
</dbReference>
<evidence type="ECO:0000259" key="1">
    <source>
        <dbReference type="Pfam" id="PF01370"/>
    </source>
</evidence>
<organism evidence="2 3">
    <name type="scientific">Pseudovirgaria hyperparasitica</name>
    <dbReference type="NCBI Taxonomy" id="470096"/>
    <lineage>
        <taxon>Eukaryota</taxon>
        <taxon>Fungi</taxon>
        <taxon>Dikarya</taxon>
        <taxon>Ascomycota</taxon>
        <taxon>Pezizomycotina</taxon>
        <taxon>Dothideomycetes</taxon>
        <taxon>Dothideomycetes incertae sedis</taxon>
        <taxon>Acrospermales</taxon>
        <taxon>Acrospermaceae</taxon>
        <taxon>Pseudovirgaria</taxon>
    </lineage>
</organism>
<keyword evidence="3" id="KW-1185">Reference proteome</keyword>
<protein>
    <submittedName>
        <fullName evidence="2">NAD dependent epimerase/dehydratase family protein</fullName>
    </submittedName>
</protein>
<feature type="domain" description="NAD-dependent epimerase/dehydratase" evidence="1">
    <location>
        <begin position="4"/>
        <end position="236"/>
    </location>
</feature>
<evidence type="ECO:0000313" key="2">
    <source>
        <dbReference type="EMBL" id="KAF2759683.1"/>
    </source>
</evidence>
<sequence>MRTFVTGATGWIGQAVIKELLSAGHQVLGLSRSDAGTKKLESLGAEVHLGSLQDLESLKAGAAASDAVIHCAFTHDFKPEEKEGAQSDKEEKPVGDFVDWCRIDRVAIETIGAALLGTKKPFVVTSGTLLLPQGRLVTENDLPDLSTPLAAARGPSETATIDLAKQGVHAMVIRLAPTNHGEGDKGFIAMMIATARKIGKSAYIGEGHSRWPAVHRLDTARLYKLALEKGSAGSIYHAVAEEAVLVKDIAEAIGQKLGLPTISMGAEEVLEHYGFLGLAMGGNNPTSNVKTKNELGWEPKEIPLLEDIKQGKYFTSV</sequence>
<proteinExistence type="predicted"/>
<dbReference type="InterPro" id="IPR051783">
    <property type="entry name" value="NAD(P)-dependent_oxidoreduct"/>
</dbReference>
<dbReference type="CDD" id="cd05262">
    <property type="entry name" value="SDR_a7"/>
    <property type="match status" value="1"/>
</dbReference>
<dbReference type="PANTHER" id="PTHR48079:SF9">
    <property type="entry name" value="PUTATIVE-RELATED"/>
    <property type="match status" value="1"/>
</dbReference>
<dbReference type="Gene3D" id="3.40.50.720">
    <property type="entry name" value="NAD(P)-binding Rossmann-like Domain"/>
    <property type="match status" value="1"/>
</dbReference>
<dbReference type="GeneID" id="54490064"/>
<gene>
    <name evidence="2" type="ORF">EJ05DRAFT_531221</name>
</gene>
<name>A0A6A6WAI4_9PEZI</name>
<dbReference type="EMBL" id="ML996569">
    <property type="protein sequence ID" value="KAF2759683.1"/>
    <property type="molecule type" value="Genomic_DNA"/>
</dbReference>
<dbReference type="GO" id="GO:0005737">
    <property type="term" value="C:cytoplasm"/>
    <property type="evidence" value="ECO:0007669"/>
    <property type="project" value="TreeGrafter"/>
</dbReference>